<dbReference type="InterPro" id="IPR001878">
    <property type="entry name" value="Znf_CCHC"/>
</dbReference>
<evidence type="ECO:0000259" key="3">
    <source>
        <dbReference type="PROSITE" id="PS50158"/>
    </source>
</evidence>
<dbReference type="SUPFAM" id="SSF57756">
    <property type="entry name" value="Retrovirus zinc finger-like domains"/>
    <property type="match status" value="1"/>
</dbReference>
<keyword evidence="1" id="KW-0479">Metal-binding</keyword>
<gene>
    <name evidence="4" type="ORF">ILUMI_13330</name>
</gene>
<dbReference type="GO" id="GO:0003676">
    <property type="term" value="F:nucleic acid binding"/>
    <property type="evidence" value="ECO:0007669"/>
    <property type="project" value="InterPro"/>
</dbReference>
<organism evidence="4 5">
    <name type="scientific">Ignelater luminosus</name>
    <name type="common">Cucubano</name>
    <name type="synonym">Pyrophorus luminosus</name>
    <dbReference type="NCBI Taxonomy" id="2038154"/>
    <lineage>
        <taxon>Eukaryota</taxon>
        <taxon>Metazoa</taxon>
        <taxon>Ecdysozoa</taxon>
        <taxon>Arthropoda</taxon>
        <taxon>Hexapoda</taxon>
        <taxon>Insecta</taxon>
        <taxon>Pterygota</taxon>
        <taxon>Neoptera</taxon>
        <taxon>Endopterygota</taxon>
        <taxon>Coleoptera</taxon>
        <taxon>Polyphaga</taxon>
        <taxon>Elateriformia</taxon>
        <taxon>Elateroidea</taxon>
        <taxon>Elateridae</taxon>
        <taxon>Agrypninae</taxon>
        <taxon>Pyrophorini</taxon>
        <taxon>Ignelater</taxon>
    </lineage>
</organism>
<dbReference type="Gene3D" id="2.40.70.10">
    <property type="entry name" value="Acid Proteases"/>
    <property type="match status" value="1"/>
</dbReference>
<keyword evidence="1" id="KW-0862">Zinc</keyword>
<name>A0A8K0G5X6_IGNLU</name>
<sequence>MIVDINRLKSETERHADSKTKQNVNMEQVDTKWIIEQTFNQQEKHFQQMKEMMQMFNLNSGNKFSVEFKKSIELFYGRETALKAQDWLETLKDVSKLNSWPDELKLEAARANLFEEEFKQTFIGSVSKADLWKIMVQRMQKKNEDVCDYFLEKVRLCKDLKLSFEEIKEQVLEGLWLKDLSVYLLSISHQDKNSLFDDIKKFQRLQQARLSRIKTNMDNKDLKQQLPGKNVTVPAEFNKSESTSNNKQRSEETIRCFNCAGSGHHARECKRPKRDRGSCYECGGMDHRLAQSPRARRQQDRQESQSTTTLLVHSPDDEIPPTNITLAAQQMPTPAWTIPVFIEFDQYKFCLNSILDSGSTISLLNVKILEGKKYELESVGSDFNYSGINGSKLHAFGHININIITSNVQVDNVNFYVVPTNTIFFDCLLGRDFMNRNDLNVSFSGNVVTVNLCKRLDDFNEASNEIMSINYVETNETNEIHIEQDVLLDVKQHAQELFIEKYIKPVRPFRTNDKTISRDPYLWELNEATRDFIATNGTSQNDDAYFKNFKIIYNDKT</sequence>
<protein>
    <recommendedName>
        <fullName evidence="3">CCHC-type domain-containing protein</fullName>
    </recommendedName>
</protein>
<comment type="caution">
    <text evidence="4">The sequence shown here is derived from an EMBL/GenBank/DDBJ whole genome shotgun (WGS) entry which is preliminary data.</text>
</comment>
<reference evidence="4" key="1">
    <citation type="submission" date="2019-08" db="EMBL/GenBank/DDBJ databases">
        <title>The genome of the North American firefly Photinus pyralis.</title>
        <authorList>
            <consortium name="Photinus pyralis genome working group"/>
            <person name="Fallon T.R."/>
            <person name="Sander Lower S.E."/>
            <person name="Weng J.-K."/>
        </authorList>
    </citation>
    <scope>NUCLEOTIDE SEQUENCE</scope>
    <source>
        <strain evidence="4">TRF0915ILg1</strain>
        <tissue evidence="4">Whole body</tissue>
    </source>
</reference>
<feature type="domain" description="CCHC-type" evidence="3">
    <location>
        <begin position="255"/>
        <end position="271"/>
    </location>
</feature>
<dbReference type="InterPro" id="IPR021109">
    <property type="entry name" value="Peptidase_aspartic_dom_sf"/>
</dbReference>
<dbReference type="CDD" id="cd00303">
    <property type="entry name" value="retropepsin_like"/>
    <property type="match status" value="1"/>
</dbReference>
<evidence type="ECO:0000313" key="5">
    <source>
        <dbReference type="Proteomes" id="UP000801492"/>
    </source>
</evidence>
<dbReference type="SUPFAM" id="SSF50630">
    <property type="entry name" value="Acid proteases"/>
    <property type="match status" value="1"/>
</dbReference>
<evidence type="ECO:0000313" key="4">
    <source>
        <dbReference type="EMBL" id="KAF2892845.1"/>
    </source>
</evidence>
<feature type="region of interest" description="Disordered" evidence="2">
    <location>
        <begin position="290"/>
        <end position="319"/>
    </location>
</feature>
<dbReference type="GO" id="GO:0008270">
    <property type="term" value="F:zinc ion binding"/>
    <property type="evidence" value="ECO:0007669"/>
    <property type="project" value="UniProtKB-KW"/>
</dbReference>
<dbReference type="Proteomes" id="UP000801492">
    <property type="component" value="Unassembled WGS sequence"/>
</dbReference>
<dbReference type="Pfam" id="PF00098">
    <property type="entry name" value="zf-CCHC"/>
    <property type="match status" value="1"/>
</dbReference>
<evidence type="ECO:0000256" key="1">
    <source>
        <dbReference type="PROSITE-ProRule" id="PRU00047"/>
    </source>
</evidence>
<dbReference type="EMBL" id="VTPC01008425">
    <property type="protein sequence ID" value="KAF2892845.1"/>
    <property type="molecule type" value="Genomic_DNA"/>
</dbReference>
<dbReference type="Gene3D" id="4.10.60.10">
    <property type="entry name" value="Zinc finger, CCHC-type"/>
    <property type="match status" value="1"/>
</dbReference>
<keyword evidence="5" id="KW-1185">Reference proteome</keyword>
<dbReference type="SMART" id="SM00343">
    <property type="entry name" value="ZnF_C2HC"/>
    <property type="match status" value="2"/>
</dbReference>
<feature type="region of interest" description="Disordered" evidence="2">
    <location>
        <begin position="216"/>
        <end position="246"/>
    </location>
</feature>
<dbReference type="PROSITE" id="PS50158">
    <property type="entry name" value="ZF_CCHC"/>
    <property type="match status" value="1"/>
</dbReference>
<dbReference type="AlphaFoldDB" id="A0A8K0G5X6"/>
<dbReference type="InterPro" id="IPR036875">
    <property type="entry name" value="Znf_CCHC_sf"/>
</dbReference>
<evidence type="ECO:0000256" key="2">
    <source>
        <dbReference type="SAM" id="MobiDB-lite"/>
    </source>
</evidence>
<proteinExistence type="predicted"/>
<dbReference type="OrthoDB" id="6503602at2759"/>
<keyword evidence="1" id="KW-0863">Zinc-finger</keyword>
<accession>A0A8K0G5X6</accession>